<dbReference type="PANTHER" id="PTHR32024:SF1">
    <property type="entry name" value="KTR SYSTEM POTASSIUM UPTAKE PROTEIN B"/>
    <property type="match status" value="1"/>
</dbReference>
<evidence type="ECO:0000256" key="7">
    <source>
        <dbReference type="ARBA" id="ARBA00023136"/>
    </source>
</evidence>
<keyword evidence="5 8" id="KW-1133">Transmembrane helix</keyword>
<dbReference type="KEGG" id="aswu:HUW51_00780"/>
<dbReference type="AlphaFoldDB" id="A0A7G7G2E0"/>
<evidence type="ECO:0000256" key="6">
    <source>
        <dbReference type="ARBA" id="ARBA00023065"/>
    </source>
</evidence>
<keyword evidence="3" id="KW-1003">Cell membrane</keyword>
<reference evidence="9 10" key="1">
    <citation type="journal article" date="2018" name="Int. J. Syst. Evol. Microbiol.">
        <title>Adhaeribacter swui sp. nov., isolated from wet mud.</title>
        <authorList>
            <person name="Kim D.U."/>
            <person name="Kim K.W."/>
            <person name="Kang M.S."/>
            <person name="Kim J.Y."/>
            <person name="Jang J.H."/>
            <person name="Kim M.K."/>
        </authorList>
    </citation>
    <scope>NUCLEOTIDE SEQUENCE [LARGE SCALE GENOMIC DNA]</scope>
    <source>
        <strain evidence="9 10">KCTC 52873</strain>
        <plasmid evidence="9">unnamed2</plasmid>
    </source>
</reference>
<organism evidence="9 10">
    <name type="scientific">Adhaeribacter swui</name>
    <dbReference type="NCBI Taxonomy" id="2086471"/>
    <lineage>
        <taxon>Bacteria</taxon>
        <taxon>Pseudomonadati</taxon>
        <taxon>Bacteroidota</taxon>
        <taxon>Cytophagia</taxon>
        <taxon>Cytophagales</taxon>
        <taxon>Hymenobacteraceae</taxon>
        <taxon>Adhaeribacter</taxon>
    </lineage>
</organism>
<feature type="transmembrane region" description="Helical" evidence="8">
    <location>
        <begin position="179"/>
        <end position="203"/>
    </location>
</feature>
<feature type="transmembrane region" description="Helical" evidence="8">
    <location>
        <begin position="333"/>
        <end position="354"/>
    </location>
</feature>
<dbReference type="RefSeq" id="WP_185269990.1">
    <property type="nucleotide sequence ID" value="NZ_CP055155.1"/>
</dbReference>
<evidence type="ECO:0000313" key="9">
    <source>
        <dbReference type="EMBL" id="QNF31324.1"/>
    </source>
</evidence>
<accession>A0A7G7G2E0</accession>
<geneLocation type="plasmid" evidence="9 10">
    <name>unnamed2</name>
</geneLocation>
<feature type="transmembrane region" description="Helical" evidence="8">
    <location>
        <begin position="215"/>
        <end position="239"/>
    </location>
</feature>
<dbReference type="GO" id="GO:0008324">
    <property type="term" value="F:monoatomic cation transmembrane transporter activity"/>
    <property type="evidence" value="ECO:0007669"/>
    <property type="project" value="InterPro"/>
</dbReference>
<evidence type="ECO:0000256" key="5">
    <source>
        <dbReference type="ARBA" id="ARBA00022989"/>
    </source>
</evidence>
<evidence type="ECO:0000256" key="3">
    <source>
        <dbReference type="ARBA" id="ARBA00022475"/>
    </source>
</evidence>
<dbReference type="GO" id="GO:0005886">
    <property type="term" value="C:plasma membrane"/>
    <property type="evidence" value="ECO:0007669"/>
    <property type="project" value="UniProtKB-SubCell"/>
</dbReference>
<evidence type="ECO:0000256" key="8">
    <source>
        <dbReference type="SAM" id="Phobius"/>
    </source>
</evidence>
<keyword evidence="10" id="KW-1185">Reference proteome</keyword>
<dbReference type="Proteomes" id="UP000515237">
    <property type="component" value="Plasmid unnamed2"/>
</dbReference>
<evidence type="ECO:0000256" key="4">
    <source>
        <dbReference type="ARBA" id="ARBA00022692"/>
    </source>
</evidence>
<keyword evidence="4 8" id="KW-0812">Transmembrane</keyword>
<keyword evidence="7 8" id="KW-0472">Membrane</keyword>
<evidence type="ECO:0000256" key="1">
    <source>
        <dbReference type="ARBA" id="ARBA00004651"/>
    </source>
</evidence>
<dbReference type="InterPro" id="IPR003445">
    <property type="entry name" value="Cat_transpt"/>
</dbReference>
<feature type="transmembrane region" description="Helical" evidence="8">
    <location>
        <begin position="445"/>
        <end position="463"/>
    </location>
</feature>
<feature type="transmembrane region" description="Helical" evidence="8">
    <location>
        <begin position="53"/>
        <end position="74"/>
    </location>
</feature>
<name>A0A7G7G2E0_9BACT</name>
<keyword evidence="2" id="KW-0813">Transport</keyword>
<feature type="transmembrane region" description="Helical" evidence="8">
    <location>
        <begin position="86"/>
        <end position="106"/>
    </location>
</feature>
<feature type="transmembrane region" description="Helical" evidence="8">
    <location>
        <begin position="301"/>
        <end position="321"/>
    </location>
</feature>
<gene>
    <name evidence="9" type="ORF">HUW51_00780</name>
</gene>
<feature type="transmembrane region" description="Helical" evidence="8">
    <location>
        <begin position="566"/>
        <end position="587"/>
    </location>
</feature>
<proteinExistence type="predicted"/>
<feature type="transmembrane region" description="Helical" evidence="8">
    <location>
        <begin position="509"/>
        <end position="530"/>
    </location>
</feature>
<protein>
    <submittedName>
        <fullName evidence="9">ATPase</fullName>
    </submittedName>
</protein>
<dbReference type="GO" id="GO:0030001">
    <property type="term" value="P:metal ion transport"/>
    <property type="evidence" value="ECO:0007669"/>
    <property type="project" value="UniProtKB-ARBA"/>
</dbReference>
<evidence type="ECO:0000313" key="10">
    <source>
        <dbReference type="Proteomes" id="UP000515237"/>
    </source>
</evidence>
<dbReference type="PANTHER" id="PTHR32024">
    <property type="entry name" value="TRK SYSTEM POTASSIUM UPTAKE PROTEIN TRKG-RELATED"/>
    <property type="match status" value="1"/>
</dbReference>
<evidence type="ECO:0000256" key="2">
    <source>
        <dbReference type="ARBA" id="ARBA00022448"/>
    </source>
</evidence>
<feature type="transmembrane region" description="Helical" evidence="8">
    <location>
        <begin position="266"/>
        <end position="289"/>
    </location>
</feature>
<keyword evidence="6" id="KW-0406">Ion transport</keyword>
<feature type="transmembrane region" description="Helical" evidence="8">
    <location>
        <begin position="20"/>
        <end position="41"/>
    </location>
</feature>
<sequence>MRTSFRNRIQVFITENRLKLLGFTNHALFYLSLMGLVVFIYDTGFIHQANTKAQLSSFYSFYTFTIFLILTWRIPLMDKLSIRRGWFWLEYLLILVLILGLILQLFSHHLPAGSNLMIRYFKNNFFTFVVISYIFLMEVSRRTLTLYQVRFNPALLFIASFILLIFIGAGLLMLPRATFAGIGFIDALFTAASAVCVTGLIVVDTATYFTPFGKLIIIILIQLGGLGVMTFTSFLGLLLQRRSSFQNQLFFQDLVNEESIGQTMHAIANIIKITLLIEFIGAVLIFSSIDSLAIKDLGDRIAFACFHSISAFCNAGFSTLTDGLYDNRFRFAYGLQSVIMILIVLGGIGFPVIWNMYRYGRQSFVGWYRKILHQQPYKHSSHIISVHTKIVLVTTAWLIVGGTVLFCATEYTNTLAEHTGVGKLFASLFGSITPRTAGFNTVNMTQLRVTTILVYLLLMWIGASPASTGGGIKTTTLAVAILNTISIAKGNVRLELYRREIKSKSVRQAFAVMLLSFLIIGLATFLILVFDPALVPVEVAFEAFSAYSTVGLSIGVTAKLSTVSKFIVILTMLLGRVGTFTLIASMLTPHKSLNYQYPAESIIIT</sequence>
<dbReference type="Pfam" id="PF02386">
    <property type="entry name" value="TrkH"/>
    <property type="match status" value="1"/>
</dbReference>
<feature type="transmembrane region" description="Helical" evidence="8">
    <location>
        <begin position="118"/>
        <end position="139"/>
    </location>
</feature>
<comment type="subcellular location">
    <subcellularLocation>
        <location evidence="1">Cell membrane</location>
        <topology evidence="1">Multi-pass membrane protein</topology>
    </subcellularLocation>
</comment>
<keyword evidence="9" id="KW-0614">Plasmid</keyword>
<feature type="transmembrane region" description="Helical" evidence="8">
    <location>
        <begin position="151"/>
        <end position="173"/>
    </location>
</feature>
<dbReference type="EMBL" id="CP055155">
    <property type="protein sequence ID" value="QNF31324.1"/>
    <property type="molecule type" value="Genomic_DNA"/>
</dbReference>